<protein>
    <submittedName>
        <fullName evidence="1">Uncharacterized protein</fullName>
    </submittedName>
</protein>
<proteinExistence type="predicted"/>
<reference evidence="1" key="2">
    <citation type="submission" date="2025-09" db="UniProtKB">
        <authorList>
            <consortium name="EnsemblPlants"/>
        </authorList>
    </citation>
    <scope>IDENTIFICATION</scope>
</reference>
<dbReference type="EnsemblPlants" id="AVESA.00010b.r2.6CG1147190.1">
    <property type="protein sequence ID" value="AVESA.00010b.r2.6CG1147190.1.CDS"/>
    <property type="gene ID" value="AVESA.00010b.r2.6CG1147190"/>
</dbReference>
<accession>A0ACD5Z8I6</accession>
<organism evidence="1 2">
    <name type="scientific">Avena sativa</name>
    <name type="common">Oat</name>
    <dbReference type="NCBI Taxonomy" id="4498"/>
    <lineage>
        <taxon>Eukaryota</taxon>
        <taxon>Viridiplantae</taxon>
        <taxon>Streptophyta</taxon>
        <taxon>Embryophyta</taxon>
        <taxon>Tracheophyta</taxon>
        <taxon>Spermatophyta</taxon>
        <taxon>Magnoliopsida</taxon>
        <taxon>Liliopsida</taxon>
        <taxon>Poales</taxon>
        <taxon>Poaceae</taxon>
        <taxon>BOP clade</taxon>
        <taxon>Pooideae</taxon>
        <taxon>Poodae</taxon>
        <taxon>Poeae</taxon>
        <taxon>Poeae Chloroplast Group 1 (Aveneae type)</taxon>
        <taxon>Aveninae</taxon>
        <taxon>Avena</taxon>
    </lineage>
</organism>
<reference evidence="1" key="1">
    <citation type="submission" date="2021-05" db="EMBL/GenBank/DDBJ databases">
        <authorList>
            <person name="Scholz U."/>
            <person name="Mascher M."/>
            <person name="Fiebig A."/>
        </authorList>
    </citation>
    <scope>NUCLEOTIDE SEQUENCE [LARGE SCALE GENOMIC DNA]</scope>
</reference>
<dbReference type="Proteomes" id="UP001732700">
    <property type="component" value="Chromosome 6C"/>
</dbReference>
<name>A0ACD5Z8I6_AVESA</name>
<sequence length="471" mass="53423">MELRSGRRLRSAEHLGPGGEDRIGALPDDLLILVLARLGCVRAAVRTAVLARRWRGLWARLRQVFFRDVPLPLLKGALKRIPAPPPAVSFLEICIPRARGRRTHRHAIRHRLHILAAIIRSLLRAAARLQPEELVFVLPSDFICKYSPMFFLHLPADVNFLALHTLSLSGCIVALDSLLSRCPRLRVLRLKFSDHGFHEDLKTFMSAHSVSLQELFVEAENAYTDTVDLVAPQLKQLTVSLKAYGKLNVSVLAPSLEKLSWQWSYPFDVIKFGLWRIAKLRLQTAESPRDLPSLHIHARVTSSVVHGEVENSMQEIEKHLIAKFSILELHLKTKGHVFGALVFHLLGMNRVFTRTRRLKVFLHRSMLKQECPLDCACDQPDWRSQTTSLTALEEVEIDGFEGYDHEIDFLKLIFKCAPMLKRMVVGLSHEVSSRDDGCTQIHNVFRDYSSVECYLNLRSGLVHGGDDCPST</sequence>
<keyword evidence="2" id="KW-1185">Reference proteome</keyword>
<evidence type="ECO:0000313" key="1">
    <source>
        <dbReference type="EnsemblPlants" id="AVESA.00010b.r2.6CG1147190.1.CDS"/>
    </source>
</evidence>
<evidence type="ECO:0000313" key="2">
    <source>
        <dbReference type="Proteomes" id="UP001732700"/>
    </source>
</evidence>